<comment type="pathway">
    <text evidence="4 19">Cell wall biogenesis; peptidoglycan biosynthesis.</text>
</comment>
<proteinExistence type="inferred from homology"/>
<evidence type="ECO:0000313" key="22">
    <source>
        <dbReference type="Proteomes" id="UP000285908"/>
    </source>
</evidence>
<evidence type="ECO:0000256" key="5">
    <source>
        <dbReference type="ARBA" id="ARBA00012518"/>
    </source>
</evidence>
<organism evidence="21 22">
    <name type="scientific">Mesobaculum littorinae</name>
    <dbReference type="NCBI Taxonomy" id="2486419"/>
    <lineage>
        <taxon>Bacteria</taxon>
        <taxon>Pseudomonadati</taxon>
        <taxon>Pseudomonadota</taxon>
        <taxon>Alphaproteobacteria</taxon>
        <taxon>Rhodobacterales</taxon>
        <taxon>Roseobacteraceae</taxon>
        <taxon>Mesobaculum</taxon>
    </lineage>
</organism>
<dbReference type="NCBIfam" id="TIGR00179">
    <property type="entry name" value="murB"/>
    <property type="match status" value="1"/>
</dbReference>
<keyword evidence="13 19" id="KW-0573">Peptidoglycan synthesis</keyword>
<dbReference type="GO" id="GO:0071555">
    <property type="term" value="P:cell wall organization"/>
    <property type="evidence" value="ECO:0007669"/>
    <property type="project" value="UniProtKB-KW"/>
</dbReference>
<evidence type="ECO:0000256" key="10">
    <source>
        <dbReference type="ARBA" id="ARBA00022827"/>
    </source>
</evidence>
<evidence type="ECO:0000256" key="9">
    <source>
        <dbReference type="ARBA" id="ARBA00022630"/>
    </source>
</evidence>
<dbReference type="Gene3D" id="3.30.465.10">
    <property type="match status" value="1"/>
</dbReference>
<protein>
    <recommendedName>
        <fullName evidence="6 19">UDP-N-acetylenolpyruvoylglucosamine reductase</fullName>
        <ecNumber evidence="5 19">1.3.1.98</ecNumber>
    </recommendedName>
    <alternativeName>
        <fullName evidence="17 19">UDP-N-acetylmuramate dehydrogenase</fullName>
    </alternativeName>
</protein>
<keyword evidence="16 19" id="KW-0961">Cell wall biogenesis/degradation</keyword>
<evidence type="ECO:0000256" key="14">
    <source>
        <dbReference type="ARBA" id="ARBA00023002"/>
    </source>
</evidence>
<evidence type="ECO:0000256" key="12">
    <source>
        <dbReference type="ARBA" id="ARBA00022960"/>
    </source>
</evidence>
<evidence type="ECO:0000256" key="17">
    <source>
        <dbReference type="ARBA" id="ARBA00031026"/>
    </source>
</evidence>
<dbReference type="InterPro" id="IPR016166">
    <property type="entry name" value="FAD-bd_PCMH"/>
</dbReference>
<dbReference type="EMBL" id="RQXX01000002">
    <property type="protein sequence ID" value="RVV99044.1"/>
    <property type="molecule type" value="Genomic_DNA"/>
</dbReference>
<keyword evidence="10 19" id="KW-0274">FAD</keyword>
<dbReference type="GO" id="GO:0008360">
    <property type="term" value="P:regulation of cell shape"/>
    <property type="evidence" value="ECO:0007669"/>
    <property type="project" value="UniProtKB-KW"/>
</dbReference>
<evidence type="ECO:0000256" key="16">
    <source>
        <dbReference type="ARBA" id="ARBA00023316"/>
    </source>
</evidence>
<dbReference type="InterPro" id="IPR016167">
    <property type="entry name" value="FAD-bd_PCMH_sub1"/>
</dbReference>
<comment type="cofactor">
    <cofactor evidence="1 19">
        <name>FAD</name>
        <dbReference type="ChEBI" id="CHEBI:57692"/>
    </cofactor>
</comment>
<evidence type="ECO:0000256" key="8">
    <source>
        <dbReference type="ARBA" id="ARBA00022618"/>
    </source>
</evidence>
<dbReference type="UniPathway" id="UPA00219"/>
<feature type="domain" description="FAD-binding PCMH-type" evidence="20">
    <location>
        <begin position="20"/>
        <end position="191"/>
    </location>
</feature>
<dbReference type="NCBIfam" id="NF000755">
    <property type="entry name" value="PRK00046.1"/>
    <property type="match status" value="1"/>
</dbReference>
<feature type="active site" evidence="19">
    <location>
        <position position="168"/>
    </location>
</feature>
<dbReference type="EC" id="1.3.1.98" evidence="5 19"/>
<evidence type="ECO:0000256" key="4">
    <source>
        <dbReference type="ARBA" id="ARBA00004752"/>
    </source>
</evidence>
<evidence type="ECO:0000256" key="19">
    <source>
        <dbReference type="HAMAP-Rule" id="MF_00037"/>
    </source>
</evidence>
<dbReference type="Gene3D" id="3.90.78.10">
    <property type="entry name" value="UDP-N-acetylenolpyruvoylglucosamine reductase, C-terminal domain"/>
    <property type="match status" value="1"/>
</dbReference>
<dbReference type="InterPro" id="IPR006094">
    <property type="entry name" value="Oxid_FAD_bind_N"/>
</dbReference>
<dbReference type="GO" id="GO:0051301">
    <property type="term" value="P:cell division"/>
    <property type="evidence" value="ECO:0007669"/>
    <property type="project" value="UniProtKB-KW"/>
</dbReference>
<dbReference type="Gene3D" id="3.30.43.10">
    <property type="entry name" value="Uridine Diphospho-n-acetylenolpyruvylglucosamine Reductase, domain 2"/>
    <property type="match status" value="1"/>
</dbReference>
<keyword evidence="15 19" id="KW-0131">Cell cycle</keyword>
<dbReference type="InterPro" id="IPR036318">
    <property type="entry name" value="FAD-bd_PCMH-like_sf"/>
</dbReference>
<evidence type="ECO:0000256" key="3">
    <source>
        <dbReference type="ARBA" id="ARBA00004496"/>
    </source>
</evidence>
<name>A0A438AK75_9RHOB</name>
<dbReference type="InterPro" id="IPR003170">
    <property type="entry name" value="MurB"/>
</dbReference>
<comment type="similarity">
    <text evidence="19">Belongs to the MurB family.</text>
</comment>
<evidence type="ECO:0000256" key="1">
    <source>
        <dbReference type="ARBA" id="ARBA00001974"/>
    </source>
</evidence>
<dbReference type="PANTHER" id="PTHR21071">
    <property type="entry name" value="UDP-N-ACETYLENOLPYRUVOYLGLUCOSAMINE REDUCTASE"/>
    <property type="match status" value="1"/>
</dbReference>
<sequence length="341" mass="35717">MRPPPVPLVPEFDLGGRNTLGLRSRARFGGVLNEEGQIVAAAQFAERAGLPFHLLGGGSNCVLADEIDAVVGIADLRGRRLERADGGVRITAGAGEPWDELVRWTVGLGIGGLENLAGIPGTAGAAPVQNIGAFGVELSDVVESVDVIDTANWSPRRLTAPDCGFGYRYSRLKKEPGRFLVTGITLHLPAEWSPVLSHDGLGCCAYPSCPAEIMATVLARRRARLPDWRTTGNAGSFFHNPVVSVAAASRIPEVSGRAVSGGVKLPAGKLLDLCGFRGKRRGGAAFCETNALILFNVGGATVADVDELAASAQKAVRLRFGVDLVQEPSRVGNRGLIGGLN</sequence>
<keyword evidence="7 19" id="KW-0963">Cytoplasm</keyword>
<dbReference type="GO" id="GO:0009252">
    <property type="term" value="P:peptidoglycan biosynthetic process"/>
    <property type="evidence" value="ECO:0007669"/>
    <property type="project" value="UniProtKB-UniRule"/>
</dbReference>
<dbReference type="Pfam" id="PF02873">
    <property type="entry name" value="MurB_C"/>
    <property type="match status" value="1"/>
</dbReference>
<dbReference type="GO" id="GO:0005829">
    <property type="term" value="C:cytosol"/>
    <property type="evidence" value="ECO:0007669"/>
    <property type="project" value="TreeGrafter"/>
</dbReference>
<evidence type="ECO:0000256" key="2">
    <source>
        <dbReference type="ARBA" id="ARBA00003921"/>
    </source>
</evidence>
<evidence type="ECO:0000256" key="13">
    <source>
        <dbReference type="ARBA" id="ARBA00022984"/>
    </source>
</evidence>
<evidence type="ECO:0000256" key="6">
    <source>
        <dbReference type="ARBA" id="ARBA00015188"/>
    </source>
</evidence>
<comment type="function">
    <text evidence="2 19">Cell wall formation.</text>
</comment>
<evidence type="ECO:0000256" key="7">
    <source>
        <dbReference type="ARBA" id="ARBA00022490"/>
    </source>
</evidence>
<keyword evidence="9 19" id="KW-0285">Flavoprotein</keyword>
<dbReference type="Proteomes" id="UP000285908">
    <property type="component" value="Unassembled WGS sequence"/>
</dbReference>
<dbReference type="PROSITE" id="PS51387">
    <property type="entry name" value="FAD_PCMH"/>
    <property type="match status" value="1"/>
</dbReference>
<evidence type="ECO:0000256" key="15">
    <source>
        <dbReference type="ARBA" id="ARBA00023306"/>
    </source>
</evidence>
<dbReference type="GO" id="GO:0008762">
    <property type="term" value="F:UDP-N-acetylmuramate dehydrogenase activity"/>
    <property type="evidence" value="ECO:0007669"/>
    <property type="project" value="UniProtKB-UniRule"/>
</dbReference>
<dbReference type="HAMAP" id="MF_00037">
    <property type="entry name" value="MurB"/>
    <property type="match status" value="1"/>
</dbReference>
<comment type="caution">
    <text evidence="21">The sequence shown here is derived from an EMBL/GenBank/DDBJ whole genome shotgun (WGS) entry which is preliminary data.</text>
</comment>
<comment type="catalytic activity">
    <reaction evidence="18 19">
        <text>UDP-N-acetyl-alpha-D-muramate + NADP(+) = UDP-N-acetyl-3-O-(1-carboxyvinyl)-alpha-D-glucosamine + NADPH + H(+)</text>
        <dbReference type="Rhea" id="RHEA:12248"/>
        <dbReference type="ChEBI" id="CHEBI:15378"/>
        <dbReference type="ChEBI" id="CHEBI:57783"/>
        <dbReference type="ChEBI" id="CHEBI:58349"/>
        <dbReference type="ChEBI" id="CHEBI:68483"/>
        <dbReference type="ChEBI" id="CHEBI:70757"/>
        <dbReference type="EC" id="1.3.1.98"/>
    </reaction>
</comment>
<dbReference type="PANTHER" id="PTHR21071:SF4">
    <property type="entry name" value="UDP-N-ACETYLENOLPYRUVOYLGLUCOSAMINE REDUCTASE"/>
    <property type="match status" value="1"/>
</dbReference>
<dbReference type="OrthoDB" id="9804753at2"/>
<dbReference type="InterPro" id="IPR036635">
    <property type="entry name" value="MurB_C_sf"/>
</dbReference>
<evidence type="ECO:0000256" key="11">
    <source>
        <dbReference type="ARBA" id="ARBA00022857"/>
    </source>
</evidence>
<dbReference type="GO" id="GO:0071949">
    <property type="term" value="F:FAD binding"/>
    <property type="evidence" value="ECO:0007669"/>
    <property type="project" value="InterPro"/>
</dbReference>
<dbReference type="AlphaFoldDB" id="A0A438AK75"/>
<accession>A0A438AK75</accession>
<reference evidence="21 22" key="1">
    <citation type="submission" date="2018-11" db="EMBL/GenBank/DDBJ databases">
        <title>Mesobaculum littorinae gen. nov., sp. nov., isolated from Littorina scabra that represents a novel genus of the order Rhodobacteraceae.</title>
        <authorList>
            <person name="Li F."/>
        </authorList>
    </citation>
    <scope>NUCLEOTIDE SEQUENCE [LARGE SCALE GENOMIC DNA]</scope>
    <source>
        <strain evidence="21 22">M0103</strain>
    </source>
</reference>
<feature type="active site" evidence="19">
    <location>
        <position position="327"/>
    </location>
</feature>
<keyword evidence="11 19" id="KW-0521">NADP</keyword>
<feature type="active site" description="Proton donor" evidence="19">
    <location>
        <position position="236"/>
    </location>
</feature>
<evidence type="ECO:0000259" key="20">
    <source>
        <dbReference type="PROSITE" id="PS51387"/>
    </source>
</evidence>
<dbReference type="InterPro" id="IPR016169">
    <property type="entry name" value="FAD-bd_PCMH_sub2"/>
</dbReference>
<dbReference type="SUPFAM" id="SSF56194">
    <property type="entry name" value="Uridine diphospho-N-Acetylenolpyruvylglucosamine reductase, MurB, C-terminal domain"/>
    <property type="match status" value="1"/>
</dbReference>
<gene>
    <name evidence="19" type="primary">murB</name>
    <name evidence="21" type="ORF">EKE94_09230</name>
</gene>
<keyword evidence="22" id="KW-1185">Reference proteome</keyword>
<evidence type="ECO:0000256" key="18">
    <source>
        <dbReference type="ARBA" id="ARBA00048914"/>
    </source>
</evidence>
<dbReference type="InterPro" id="IPR011601">
    <property type="entry name" value="MurB_C"/>
</dbReference>
<evidence type="ECO:0000313" key="21">
    <source>
        <dbReference type="EMBL" id="RVV99044.1"/>
    </source>
</evidence>
<keyword evidence="8 19" id="KW-0132">Cell division</keyword>
<comment type="subcellular location">
    <subcellularLocation>
        <location evidence="3 19">Cytoplasm</location>
    </subcellularLocation>
</comment>
<keyword evidence="12 19" id="KW-0133">Cell shape</keyword>
<keyword evidence="14 19" id="KW-0560">Oxidoreductase</keyword>
<dbReference type="Pfam" id="PF01565">
    <property type="entry name" value="FAD_binding_4"/>
    <property type="match status" value="1"/>
</dbReference>
<dbReference type="SUPFAM" id="SSF56176">
    <property type="entry name" value="FAD-binding/transporter-associated domain-like"/>
    <property type="match status" value="1"/>
</dbReference>